<feature type="compositionally biased region" description="Pro residues" evidence="1">
    <location>
        <begin position="979"/>
        <end position="1015"/>
    </location>
</feature>
<dbReference type="Gene3D" id="3.10.20.90">
    <property type="entry name" value="Phosphatidylinositol 3-kinase Catalytic Subunit, Chain A, domain 1"/>
    <property type="match status" value="1"/>
</dbReference>
<accession>A0ABD1J3K7</accession>
<feature type="compositionally biased region" description="Low complexity" evidence="1">
    <location>
        <begin position="831"/>
        <end position="845"/>
    </location>
</feature>
<feature type="compositionally biased region" description="Polar residues" evidence="1">
    <location>
        <begin position="604"/>
        <end position="618"/>
    </location>
</feature>
<comment type="caution">
    <text evidence="3">The sequence shown here is derived from an EMBL/GenBank/DDBJ whole genome shotgun (WGS) entry which is preliminary data.</text>
</comment>
<feature type="compositionally biased region" description="Low complexity" evidence="1">
    <location>
        <begin position="546"/>
        <end position="555"/>
    </location>
</feature>
<keyword evidence="4" id="KW-1185">Reference proteome</keyword>
<dbReference type="Proteomes" id="UP001591681">
    <property type="component" value="Unassembled WGS sequence"/>
</dbReference>
<name>A0ABD1J3K7_9TELE</name>
<evidence type="ECO:0000313" key="4">
    <source>
        <dbReference type="Proteomes" id="UP001591681"/>
    </source>
</evidence>
<proteinExistence type="predicted"/>
<organism evidence="3 4">
    <name type="scientific">Coilia grayii</name>
    <name type="common">Gray's grenadier anchovy</name>
    <dbReference type="NCBI Taxonomy" id="363190"/>
    <lineage>
        <taxon>Eukaryota</taxon>
        <taxon>Metazoa</taxon>
        <taxon>Chordata</taxon>
        <taxon>Craniata</taxon>
        <taxon>Vertebrata</taxon>
        <taxon>Euteleostomi</taxon>
        <taxon>Actinopterygii</taxon>
        <taxon>Neopterygii</taxon>
        <taxon>Teleostei</taxon>
        <taxon>Clupei</taxon>
        <taxon>Clupeiformes</taxon>
        <taxon>Clupeoidei</taxon>
        <taxon>Engraulidae</taxon>
        <taxon>Coilinae</taxon>
        <taxon>Coilia</taxon>
    </lineage>
</organism>
<feature type="compositionally biased region" description="Acidic residues" evidence="1">
    <location>
        <begin position="440"/>
        <end position="449"/>
    </location>
</feature>
<feature type="region of interest" description="Disordered" evidence="1">
    <location>
        <begin position="731"/>
        <end position="871"/>
    </location>
</feature>
<feature type="region of interest" description="Disordered" evidence="1">
    <location>
        <begin position="176"/>
        <end position="662"/>
    </location>
</feature>
<evidence type="ECO:0000313" key="3">
    <source>
        <dbReference type="EMBL" id="KAL2081444.1"/>
    </source>
</evidence>
<feature type="region of interest" description="Disordered" evidence="1">
    <location>
        <begin position="891"/>
        <end position="1109"/>
    </location>
</feature>
<feature type="compositionally biased region" description="Low complexity" evidence="1">
    <location>
        <begin position="761"/>
        <end position="777"/>
    </location>
</feature>
<feature type="compositionally biased region" description="Basic and acidic residues" evidence="1">
    <location>
        <begin position="198"/>
        <end position="213"/>
    </location>
</feature>
<feature type="compositionally biased region" description="Polar residues" evidence="1">
    <location>
        <begin position="491"/>
        <end position="501"/>
    </location>
</feature>
<feature type="compositionally biased region" description="Low complexity" evidence="1">
    <location>
        <begin position="307"/>
        <end position="316"/>
    </location>
</feature>
<dbReference type="PANTHER" id="PTHR21557:SF2">
    <property type="entry name" value="CORDON-BLEU PROTEIN-LIKE 1"/>
    <property type="match status" value="1"/>
</dbReference>
<evidence type="ECO:0000259" key="2">
    <source>
        <dbReference type="Pfam" id="PF09469"/>
    </source>
</evidence>
<dbReference type="InterPro" id="IPR039895">
    <property type="entry name" value="COBL-like"/>
</dbReference>
<dbReference type="EMBL" id="JBHFQA010000020">
    <property type="protein sequence ID" value="KAL2081444.1"/>
    <property type="molecule type" value="Genomic_DNA"/>
</dbReference>
<feature type="compositionally biased region" description="Pro residues" evidence="1">
    <location>
        <begin position="326"/>
        <end position="340"/>
    </location>
</feature>
<evidence type="ECO:0000256" key="1">
    <source>
        <dbReference type="SAM" id="MobiDB-lite"/>
    </source>
</evidence>
<feature type="compositionally biased region" description="Basic and acidic residues" evidence="1">
    <location>
        <begin position="748"/>
        <end position="760"/>
    </location>
</feature>
<feature type="compositionally biased region" description="Polar residues" evidence="1">
    <location>
        <begin position="396"/>
        <end position="414"/>
    </location>
</feature>
<dbReference type="PANTHER" id="PTHR21557">
    <property type="entry name" value="CORDON-BLEU"/>
    <property type="match status" value="1"/>
</dbReference>
<protein>
    <recommendedName>
        <fullName evidence="2">Cordon-bleu ubiquitin-like domain-containing protein</fullName>
    </recommendedName>
</protein>
<dbReference type="Pfam" id="PF09469">
    <property type="entry name" value="Cobl"/>
    <property type="match status" value="1"/>
</dbReference>
<feature type="compositionally biased region" description="Pro residues" evidence="1">
    <location>
        <begin position="584"/>
        <end position="596"/>
    </location>
</feature>
<feature type="domain" description="Cordon-bleu ubiquitin-like" evidence="2">
    <location>
        <begin position="94"/>
        <end position="180"/>
    </location>
</feature>
<dbReference type="InterPro" id="IPR019025">
    <property type="entry name" value="Cordon-bleu_ubiquitin_domain"/>
</dbReference>
<feature type="compositionally biased region" description="Low complexity" evidence="1">
    <location>
        <begin position="642"/>
        <end position="656"/>
    </location>
</feature>
<sequence>MEQQQQQDPLERDLTLLVVLPDGTEKNTVVHGSKPMMDLLVTLCAQHHLNPSGHTIELFSKNHKTIKFKPNALIGALEAEKILLKPKGLEEKNKKAGPQMPEATVRVVINYRKTQKTILRVSPKIPLMELLPAISEKCEFDVTTTILLRNVQSNDPLDLTHSLNDLGIREVYARDTKATSPTELPPSPTHSDTLCLPSRKDKSQKERENKENKGLFSLFRRSRKKSDQPMTASAPASPILRKQRPVSMCALPSHTSSYNSNTMPSDVPKKRRAPLPPTMRSPEATPNPGANQEAKDQSPIQADSHQSISRASLSESSLKRTKRKAPPPPSPTAPSPSPPEDAPEERSVTGIPLQATLENIREQEESPPLPAPAQGEPGESVLPPPEKRGAPAPKSPSIQSDAQGDDSSSLNLSADVSMDSGRAEASSPSHDADMLSLSAGEEDAGEDQSCDLSSHGKLGGSVASSEENGGPAVSREAQVALESEDDVFSDNGMSPVSTQEATAPEEIPESSADLSCSPEAECSPAPPSDDTGPSVAGGPLSESESEGQGSQAASSLEDNMQGEISCTSSLEVMASTPMASSTPEPEPQLQPTPPPSAGLKRDMATSTEKLNSLETQEAVSPVPSAPTHSPTCTPEPAPALAPSPASVVAPVTSSAPSPAPVVAPAPAVASAQAPATAKGGLVYATDSKPKPKPSNEVTRDYIPKLGMTTYTIVPQKSLEKLRYFEVELTLEAPPDAAEPEVSAGPAEAKTDGAAKSHDESATTAPPADAWPDAPEAELTLRNGAESSDSSAKHSVPPPQTSASTSVPAAGEIETGGGRGEESEQPLSPVSAAAAATVAAAVAAAAGEVKEKKVPPATKPKPASFRLPQHKRTPGYYVTSAAVKCAGGHKEAVGGQLKEHGPQAPGRKPVQEAEVKGEEEEGDALPPPPPPPLQELTTEEREQEGEVASVPAQPIQNLEDARPSPSPSLSPIPSLSSIPSPSPITSPSPMPSLSPVLSPGPSPVPSLSPVPNPSPVLSPGHSPVLSPIGGLPDARLTRQGSLPSKNQPPSPGLSLEKLRSFAAPKPYSPTSPSRFAQAVSSAIKRTNTVGHGPAGQTTHKVPLHPLAGHSPIRELTEPSKNTVGWTSHSHVPCLC</sequence>
<feature type="compositionally biased region" description="Polar residues" evidence="1">
    <location>
        <begin position="556"/>
        <end position="570"/>
    </location>
</feature>
<dbReference type="AlphaFoldDB" id="A0ABD1J3K7"/>
<reference evidence="3 4" key="1">
    <citation type="submission" date="2024-09" db="EMBL/GenBank/DDBJ databases">
        <title>A chromosome-level genome assembly of Gray's grenadier anchovy, Coilia grayii.</title>
        <authorList>
            <person name="Fu Z."/>
        </authorList>
    </citation>
    <scope>NUCLEOTIDE SEQUENCE [LARGE SCALE GENOMIC DNA]</scope>
    <source>
        <strain evidence="3">G4</strain>
        <tissue evidence="3">Muscle</tissue>
    </source>
</reference>
<feature type="compositionally biased region" description="Polar residues" evidence="1">
    <location>
        <begin position="1067"/>
        <end position="1098"/>
    </location>
</feature>
<feature type="compositionally biased region" description="Basic and acidic residues" evidence="1">
    <location>
        <begin position="891"/>
        <end position="900"/>
    </location>
</feature>
<gene>
    <name evidence="3" type="ORF">ACEWY4_023297</name>
</gene>
<feature type="compositionally biased region" description="Polar residues" evidence="1">
    <location>
        <begin position="253"/>
        <end position="264"/>
    </location>
</feature>